<keyword evidence="3 6" id="KW-0812">Transmembrane</keyword>
<feature type="transmembrane region" description="Helical" evidence="6">
    <location>
        <begin position="290"/>
        <end position="310"/>
    </location>
</feature>
<dbReference type="AlphaFoldDB" id="A0A942E017"/>
<keyword evidence="9" id="KW-1185">Reference proteome</keyword>
<feature type="transmembrane region" description="Helical" evidence="6">
    <location>
        <begin position="258"/>
        <end position="278"/>
    </location>
</feature>
<proteinExistence type="predicted"/>
<dbReference type="InterPro" id="IPR018076">
    <property type="entry name" value="T2SS_GspF_dom"/>
</dbReference>
<feature type="transmembrane region" description="Helical" evidence="6">
    <location>
        <begin position="116"/>
        <end position="134"/>
    </location>
</feature>
<feature type="transmembrane region" description="Helical" evidence="6">
    <location>
        <begin position="6"/>
        <end position="28"/>
    </location>
</feature>
<feature type="transmembrane region" description="Helical" evidence="6">
    <location>
        <begin position="90"/>
        <end position="110"/>
    </location>
</feature>
<dbReference type="InterPro" id="IPR042094">
    <property type="entry name" value="T2SS_GspF_sf"/>
</dbReference>
<dbReference type="GO" id="GO:0005886">
    <property type="term" value="C:plasma membrane"/>
    <property type="evidence" value="ECO:0007669"/>
    <property type="project" value="UniProtKB-SubCell"/>
</dbReference>
<evidence type="ECO:0000256" key="4">
    <source>
        <dbReference type="ARBA" id="ARBA00022989"/>
    </source>
</evidence>
<dbReference type="EMBL" id="JAGWCR010000002">
    <property type="protein sequence ID" value="MBS3648105.1"/>
    <property type="molecule type" value="Genomic_DNA"/>
</dbReference>
<evidence type="ECO:0000259" key="7">
    <source>
        <dbReference type="Pfam" id="PF00482"/>
    </source>
</evidence>
<evidence type="ECO:0000256" key="6">
    <source>
        <dbReference type="SAM" id="Phobius"/>
    </source>
</evidence>
<feature type="domain" description="Type II secretion system protein GspF" evidence="7">
    <location>
        <begin position="150"/>
        <end position="274"/>
    </location>
</feature>
<evidence type="ECO:0000313" key="8">
    <source>
        <dbReference type="EMBL" id="MBS3648105.1"/>
    </source>
</evidence>
<keyword evidence="4 6" id="KW-1133">Transmembrane helix</keyword>
<evidence type="ECO:0000256" key="5">
    <source>
        <dbReference type="ARBA" id="ARBA00023136"/>
    </source>
</evidence>
<dbReference type="Pfam" id="PF00482">
    <property type="entry name" value="T2SSF"/>
    <property type="match status" value="1"/>
</dbReference>
<evidence type="ECO:0000256" key="3">
    <source>
        <dbReference type="ARBA" id="ARBA00022692"/>
    </source>
</evidence>
<evidence type="ECO:0000256" key="2">
    <source>
        <dbReference type="ARBA" id="ARBA00022475"/>
    </source>
</evidence>
<protein>
    <submittedName>
        <fullName evidence="8">Type II secretion system F family protein</fullName>
    </submittedName>
</protein>
<dbReference type="PANTHER" id="PTHR35007">
    <property type="entry name" value="INTEGRAL MEMBRANE PROTEIN-RELATED"/>
    <property type="match status" value="1"/>
</dbReference>
<dbReference type="PANTHER" id="PTHR35007:SF1">
    <property type="entry name" value="PILUS ASSEMBLY PROTEIN"/>
    <property type="match status" value="1"/>
</dbReference>
<evidence type="ECO:0000256" key="1">
    <source>
        <dbReference type="ARBA" id="ARBA00004651"/>
    </source>
</evidence>
<dbReference type="Proteomes" id="UP000680348">
    <property type="component" value="Unassembled WGS sequence"/>
</dbReference>
<sequence length="317" mass="35346">MDLFLLYAAVFMAGLILFDRLIRSVFSFSSRGRSLNRRLRLLEASDDQRAVYQAMLRERAITSVAQSPGMTGWLRRSFSQSGIRWDPLRMALYAAVGAIVLWFLLGFVISSSLIRLLTNLLLAGVVPFFVVMRARSQRMSKYMMQLPNALDVINRSLSSGHPLPTAIALVSREMPDPVGTEFGILSDELTYGTDLDHAMLNMVERVGAEDLKLLAVSMSVQRGTGGNFVEILENLSNVIRERAMLKAKVRALSAEGRITALVMSAFPFGLFFMINALSPTYFDPVWDSGYANHVVAAAIVIMLIGNYVLYKLVHFDF</sequence>
<dbReference type="RefSeq" id="WP_188253653.1">
    <property type="nucleotide sequence ID" value="NZ_JABVCF010000002.1"/>
</dbReference>
<organism evidence="8 9">
    <name type="scientific">Pseudaminobacter soli</name>
    <name type="common">ex Zhang et al. 2022</name>
    <dbReference type="NCBI Taxonomy" id="2831468"/>
    <lineage>
        <taxon>Bacteria</taxon>
        <taxon>Pseudomonadati</taxon>
        <taxon>Pseudomonadota</taxon>
        <taxon>Alphaproteobacteria</taxon>
        <taxon>Hyphomicrobiales</taxon>
        <taxon>Phyllobacteriaceae</taxon>
        <taxon>Pseudaminobacter</taxon>
    </lineage>
</organism>
<gene>
    <name evidence="8" type="ORF">KEU06_05615</name>
</gene>
<comment type="caution">
    <text evidence="8">The sequence shown here is derived from an EMBL/GenBank/DDBJ whole genome shotgun (WGS) entry which is preliminary data.</text>
</comment>
<accession>A0A942E017</accession>
<evidence type="ECO:0000313" key="9">
    <source>
        <dbReference type="Proteomes" id="UP000680348"/>
    </source>
</evidence>
<keyword evidence="5 6" id="KW-0472">Membrane</keyword>
<name>A0A942E017_9HYPH</name>
<comment type="subcellular location">
    <subcellularLocation>
        <location evidence="1">Cell membrane</location>
        <topology evidence="1">Multi-pass membrane protein</topology>
    </subcellularLocation>
</comment>
<keyword evidence="2" id="KW-1003">Cell membrane</keyword>
<dbReference type="Gene3D" id="1.20.81.30">
    <property type="entry name" value="Type II secretion system (T2SS), domain F"/>
    <property type="match status" value="1"/>
</dbReference>
<reference evidence="8" key="1">
    <citation type="submission" date="2021-04" db="EMBL/GenBank/DDBJ databases">
        <title>Pseudaminobacter soli sp. nov., isolated from paddy soil contaminated by heavy metals.</title>
        <authorList>
            <person name="Zhang K."/>
        </authorList>
    </citation>
    <scope>NUCLEOTIDE SEQUENCE</scope>
    <source>
        <strain evidence="8">19-2017</strain>
    </source>
</reference>